<evidence type="ECO:0000256" key="9">
    <source>
        <dbReference type="SAM" id="Phobius"/>
    </source>
</evidence>
<dbReference type="Pfam" id="PF03896">
    <property type="entry name" value="TRAP_alpha"/>
    <property type="match status" value="1"/>
</dbReference>
<evidence type="ECO:0000256" key="8">
    <source>
        <dbReference type="ARBA" id="ARBA00038311"/>
    </source>
</evidence>
<dbReference type="InterPro" id="IPR005595">
    <property type="entry name" value="TRAP_alpha"/>
</dbReference>
<evidence type="ECO:0000256" key="7">
    <source>
        <dbReference type="ARBA" id="ARBA00037565"/>
    </source>
</evidence>
<keyword evidence="2 9" id="KW-0812">Transmembrane</keyword>
<gene>
    <name evidence="11" type="ORF">NEOLI_000573</name>
</gene>
<accession>A0A1U7LKH7</accession>
<evidence type="ECO:0000313" key="11">
    <source>
        <dbReference type="EMBL" id="OLL23149.1"/>
    </source>
</evidence>
<reference evidence="11 12" key="1">
    <citation type="submission" date="2016-04" db="EMBL/GenBank/DDBJ databases">
        <title>Evolutionary innovation and constraint leading to complex multicellularity in the Ascomycota.</title>
        <authorList>
            <person name="Cisse O."/>
            <person name="Nguyen A."/>
            <person name="Hewitt D.A."/>
            <person name="Jedd G."/>
            <person name="Stajich J.E."/>
        </authorList>
    </citation>
    <scope>NUCLEOTIDE SEQUENCE [LARGE SCALE GENOMIC DNA]</scope>
    <source>
        <strain evidence="11 12">DAH-3</strain>
    </source>
</reference>
<evidence type="ECO:0000256" key="3">
    <source>
        <dbReference type="ARBA" id="ARBA00022729"/>
    </source>
</evidence>
<dbReference type="GO" id="GO:0005789">
    <property type="term" value="C:endoplasmic reticulum membrane"/>
    <property type="evidence" value="ECO:0007669"/>
    <property type="project" value="UniProtKB-SubCell"/>
</dbReference>
<keyword evidence="4" id="KW-0256">Endoplasmic reticulum</keyword>
<keyword evidence="3 10" id="KW-0732">Signal</keyword>
<feature type="transmembrane region" description="Helical" evidence="9">
    <location>
        <begin position="165"/>
        <end position="191"/>
    </location>
</feature>
<evidence type="ECO:0000256" key="6">
    <source>
        <dbReference type="ARBA" id="ARBA00023136"/>
    </source>
</evidence>
<feature type="chain" id="PRO_5012821076" evidence="10">
    <location>
        <begin position="18"/>
        <end position="247"/>
    </location>
</feature>
<comment type="subcellular location">
    <subcellularLocation>
        <location evidence="1">Endoplasmic reticulum membrane</location>
        <topology evidence="1">Single-pass type I membrane protein</topology>
    </subcellularLocation>
</comment>
<keyword evidence="6 9" id="KW-0472">Membrane</keyword>
<protein>
    <submittedName>
        <fullName evidence="11">Increased recombination centers protein 22</fullName>
    </submittedName>
</protein>
<keyword evidence="5 9" id="KW-1133">Transmembrane helix</keyword>
<dbReference type="PANTHER" id="PTHR12924:SF0">
    <property type="entry name" value="TRANSLOCON-ASSOCIATED PROTEIN SUBUNIT ALPHA"/>
    <property type="match status" value="1"/>
</dbReference>
<evidence type="ECO:0000256" key="4">
    <source>
        <dbReference type="ARBA" id="ARBA00022824"/>
    </source>
</evidence>
<dbReference type="EMBL" id="LXFE01002252">
    <property type="protein sequence ID" value="OLL23149.1"/>
    <property type="molecule type" value="Genomic_DNA"/>
</dbReference>
<organism evidence="11 12">
    <name type="scientific">Neolecta irregularis (strain DAH-3)</name>
    <dbReference type="NCBI Taxonomy" id="1198029"/>
    <lineage>
        <taxon>Eukaryota</taxon>
        <taxon>Fungi</taxon>
        <taxon>Dikarya</taxon>
        <taxon>Ascomycota</taxon>
        <taxon>Taphrinomycotina</taxon>
        <taxon>Neolectales</taxon>
        <taxon>Neolectaceae</taxon>
        <taxon>Neolecta</taxon>
    </lineage>
</organism>
<keyword evidence="12" id="KW-1185">Reference proteome</keyword>
<dbReference type="AlphaFoldDB" id="A0A1U7LKH7"/>
<name>A0A1U7LKH7_NEOID</name>
<dbReference type="OMA" id="NNPFNIV"/>
<feature type="signal peptide" evidence="10">
    <location>
        <begin position="1"/>
        <end position="17"/>
    </location>
</feature>
<comment type="function">
    <text evidence="7">Is probably involved in a pathway contributing to genomic integrity.</text>
</comment>
<evidence type="ECO:0000313" key="12">
    <source>
        <dbReference type="Proteomes" id="UP000186594"/>
    </source>
</evidence>
<proteinExistence type="inferred from homology"/>
<sequence length="247" mass="27363">MKLFLFSLALLCLKAFAEETSGPAEPVDSAQSSSKQVEIAVSASFPDAPLAASLENSQKNRVIITVVNNEPQIPIVVDKIGGYLWEPLNAAKIHTLLGVKTTTEIGPRESKEFSYEFNVDTRPGKVGLNLAIVFKREDQVLQKNAYNSTIPLNEPPASIFDPQMLFLYLFIATIVSGLGYYAYSTLYGSLFPDSKRKRPKKTGAVLKQKDPNVLDEDWLPVEKSPSLKRRDISRGKILKGKNETKSE</sequence>
<evidence type="ECO:0000256" key="1">
    <source>
        <dbReference type="ARBA" id="ARBA00004115"/>
    </source>
</evidence>
<dbReference type="PANTHER" id="PTHR12924">
    <property type="entry name" value="TRANSLOCON-ASSOCIATED PROTEIN, ALPHA SUBUNIT"/>
    <property type="match status" value="1"/>
</dbReference>
<comment type="caution">
    <text evidence="11">The sequence shown here is derived from an EMBL/GenBank/DDBJ whole genome shotgun (WGS) entry which is preliminary data.</text>
</comment>
<dbReference type="Proteomes" id="UP000186594">
    <property type="component" value="Unassembled WGS sequence"/>
</dbReference>
<comment type="similarity">
    <text evidence="8">Belongs to the IRC22 family.</text>
</comment>
<evidence type="ECO:0000256" key="2">
    <source>
        <dbReference type="ARBA" id="ARBA00022692"/>
    </source>
</evidence>
<evidence type="ECO:0000256" key="10">
    <source>
        <dbReference type="SAM" id="SignalP"/>
    </source>
</evidence>
<dbReference type="OrthoDB" id="1926781at2759"/>
<evidence type="ECO:0000256" key="5">
    <source>
        <dbReference type="ARBA" id="ARBA00022989"/>
    </source>
</evidence>